<protein>
    <submittedName>
        <fullName evidence="1">Uncharacterized protein</fullName>
    </submittedName>
</protein>
<accession>A0ACC2QJC6</accession>
<reference evidence="1" key="1">
    <citation type="submission" date="2023-03" db="EMBL/GenBank/DDBJ databases">
        <title>Chromosome-level genomes of two armyworms, Mythimna separata and Mythimna loreyi, provide insights into the biosynthesis and reception of sex pheromones.</title>
        <authorList>
            <person name="Zhao H."/>
        </authorList>
    </citation>
    <scope>NUCLEOTIDE SEQUENCE</scope>
    <source>
        <strain evidence="1">BeijingLab</strain>
    </source>
</reference>
<evidence type="ECO:0000313" key="2">
    <source>
        <dbReference type="Proteomes" id="UP001231649"/>
    </source>
</evidence>
<dbReference type="EMBL" id="CM056789">
    <property type="protein sequence ID" value="KAJ8718297.1"/>
    <property type="molecule type" value="Genomic_DNA"/>
</dbReference>
<name>A0ACC2QJC6_9NEOP</name>
<proteinExistence type="predicted"/>
<comment type="caution">
    <text evidence="1">The sequence shown here is derived from an EMBL/GenBank/DDBJ whole genome shotgun (WGS) entry which is preliminary data.</text>
</comment>
<gene>
    <name evidence="1" type="ORF">PYW08_002534</name>
</gene>
<dbReference type="Proteomes" id="UP001231649">
    <property type="component" value="Chromosome 13"/>
</dbReference>
<organism evidence="1 2">
    <name type="scientific">Mythimna loreyi</name>
    <dbReference type="NCBI Taxonomy" id="667449"/>
    <lineage>
        <taxon>Eukaryota</taxon>
        <taxon>Metazoa</taxon>
        <taxon>Ecdysozoa</taxon>
        <taxon>Arthropoda</taxon>
        <taxon>Hexapoda</taxon>
        <taxon>Insecta</taxon>
        <taxon>Pterygota</taxon>
        <taxon>Neoptera</taxon>
        <taxon>Endopterygota</taxon>
        <taxon>Lepidoptera</taxon>
        <taxon>Glossata</taxon>
        <taxon>Ditrysia</taxon>
        <taxon>Noctuoidea</taxon>
        <taxon>Noctuidae</taxon>
        <taxon>Noctuinae</taxon>
        <taxon>Hadenini</taxon>
        <taxon>Mythimna</taxon>
    </lineage>
</organism>
<evidence type="ECO:0000313" key="1">
    <source>
        <dbReference type="EMBL" id="KAJ8718297.1"/>
    </source>
</evidence>
<sequence length="1346" mass="149615">MSSKKGKRHGNKHFPIAESVSIALKIQLDKFISDENETELKFPTFLSAQERGFIHETVAKLGLKSKSRGKGVNRYLTIYKRVGSTIIQNDAKLILDSNMRCSIAELCNAFPITSKEKDDLSSCPEKERSPQLTHKSMGQLNNGVAQVPNTQYNPDLLKFREKLPVYEQRQDLINAVLHNQVIIVAGATGCGKTTQLPQLMLDYCQEHKQAARMYCTQPRRISAVAVAERVAYERMEKIGQSIGYQIRLESRVSPRTVLTYCTNGVLLRTLMAGDTSLTGVTHIFVDEVHERDKFSDFLLIALRDALPRFKELKLVLMSATMDTQIFSRYFNNCPVITIPGRLHEVQRYYLEDVLKISQYKTPKMVQVEKELKNKLKSGNSYWSQLEGQKQEDAGNSSKSNDVKEDKENAIEPSLQADMDEFLDECFNEGTLDSFTQILYMYMSEGVPVSCGHSRSRRTGLMAAAARGLTETIAQMLQIGADPSAKDKDGKSAYDYAIENNHADCAKILSTFNLTEESKENAEDDSAAENFLLDVYHHTFSEELIDHDLMLALIKHIHLNLAKGSILVFLPGYDDIVTLRDLIQSCADMNVMKYQIFTLHSNMQTLDQKKVFNPLPNARKIIISTNIAETSITIDDVVYVVDSCKVKEKYYESNGGVCSLQCVWTSRACCQQRAGRAGRTKPGHCFHMCSKRRFNTLPLNSVPEILRVPLQELCLHTKLLATGNTPIADFLSKALEPPSFLAVRNAVSLLKTIGALTPMEDLTEIGQHLLDLTVEPKLGKMLLYACVMKCLDPILTIVCSLANKEPFQISMNPENRKKGSLARKEFAADSYSDHMALLRAFQAWQTARANGTERAFCSKNLICGATMEMIVGYRSQLLAQLRALCLVKARGSGDIKDVNLNSEKWHVVKAVLVSGLYPSIARVDRDTASLRTSKEVKVAFHPSSTLHQGGGLSGSQKSVHNLPTDWVVFEEISRAGRFCFIRCNTLVTPLTVALFGGPLRLPIGALTQRANPPGLSSDSDSEADENNASPDTAVITLDDWMAFTADASDAISVFYLRQKLCALVIRRMSNPAKPMTPLDEQILSTVVHIMGSEEKNVGLNQPSGIGQRPKPLTVDSPNWRSRLENNEQYGHDNKQYYPQYNQNQNDGGFPGGQFYNNAYGGYRNGQGRPGGWRNDVPQPFSPQSYSGPKSPMSPNGKTLLANIEKYGDGGEGNVRYFVAKADDTHCVELAQTTGTYPFTQATAKKLQKIKQEGSRVIVFFSCASAFKFVGCAALLDVNGTLDWLSTQHVPFHMVRHIGNSLAGGARVCAARDGCELCGAAARALLAAHHRRRQHHHPRAIQKHAADM</sequence>
<keyword evidence="2" id="KW-1185">Reference proteome</keyword>